<dbReference type="Proteomes" id="UP001266305">
    <property type="component" value="Unassembled WGS sequence"/>
</dbReference>
<gene>
    <name evidence="1" type="primary">MORC4_3</name>
    <name evidence="1" type="ORF">P7K49_038903</name>
</gene>
<dbReference type="InterPro" id="IPR045261">
    <property type="entry name" value="MORC_ATPase"/>
</dbReference>
<dbReference type="PANTHER" id="PTHR23336:SF22">
    <property type="entry name" value="MORC FAMILY CW-TYPE ZINC FINGER PROTEIN 4"/>
    <property type="match status" value="1"/>
</dbReference>
<dbReference type="Pfam" id="PF13589">
    <property type="entry name" value="HATPase_c_3"/>
    <property type="match status" value="1"/>
</dbReference>
<dbReference type="PANTHER" id="PTHR23336">
    <property type="entry name" value="ZINC FINGER CW-TYPE COILED-COIL DOMAIN PROTEIN 3"/>
    <property type="match status" value="1"/>
</dbReference>
<sequence length="213" mass="23577">MSPRYLQSNSSSHTRPFSAIAELLDNAVDPDVSARTVFIDVEEVKNKSCLTFTDDGCGMTPHKLHRMLRSSKLEDYLRKTSKGETRIVTSMLVKQGGKPLSKFKVYKQPQNHARYLLPVLRSVLLSRCILLKHFGFTDKVIKKSQCPIGVFGNGFKSGSMRLGKDALVFTKNGGTLTVGLLSQTYLECVQAQAVIVPIVPFNQQNNILSGNGE</sequence>
<keyword evidence="2" id="KW-1185">Reference proteome</keyword>
<evidence type="ECO:0000313" key="2">
    <source>
        <dbReference type="Proteomes" id="UP001266305"/>
    </source>
</evidence>
<dbReference type="Gene3D" id="3.30.565.10">
    <property type="entry name" value="Histidine kinase-like ATPase, C-terminal domain"/>
    <property type="match status" value="1"/>
</dbReference>
<dbReference type="EMBL" id="JASSZA010000023">
    <property type="protein sequence ID" value="KAK2083667.1"/>
    <property type="molecule type" value="Genomic_DNA"/>
</dbReference>
<proteinExistence type="predicted"/>
<evidence type="ECO:0000313" key="1">
    <source>
        <dbReference type="EMBL" id="KAK2083667.1"/>
    </source>
</evidence>
<reference evidence="1 2" key="1">
    <citation type="submission" date="2023-05" db="EMBL/GenBank/DDBJ databases">
        <title>B98-5 Cell Line De Novo Hybrid Assembly: An Optical Mapping Approach.</title>
        <authorList>
            <person name="Kananen K."/>
            <person name="Auerbach J.A."/>
            <person name="Kautto E."/>
            <person name="Blachly J.S."/>
        </authorList>
    </citation>
    <scope>NUCLEOTIDE SEQUENCE [LARGE SCALE GENOMIC DNA]</scope>
    <source>
        <strain evidence="1">B95-8</strain>
        <tissue evidence="1">Cell line</tissue>
    </source>
</reference>
<dbReference type="InterPro" id="IPR036890">
    <property type="entry name" value="HATPase_C_sf"/>
</dbReference>
<dbReference type="SUPFAM" id="SSF55874">
    <property type="entry name" value="ATPase domain of HSP90 chaperone/DNA topoisomerase II/histidine kinase"/>
    <property type="match status" value="1"/>
</dbReference>
<protein>
    <submittedName>
        <fullName evidence="1">MORC CW-type zinc finger protein 4</fullName>
    </submittedName>
</protein>
<comment type="caution">
    <text evidence="1">The sequence shown here is derived from an EMBL/GenBank/DDBJ whole genome shotgun (WGS) entry which is preliminary data.</text>
</comment>
<name>A0ABQ9TG01_SAGOE</name>
<accession>A0ABQ9TG01</accession>
<organism evidence="1 2">
    <name type="scientific">Saguinus oedipus</name>
    <name type="common">Cotton-top tamarin</name>
    <name type="synonym">Oedipomidas oedipus</name>
    <dbReference type="NCBI Taxonomy" id="9490"/>
    <lineage>
        <taxon>Eukaryota</taxon>
        <taxon>Metazoa</taxon>
        <taxon>Chordata</taxon>
        <taxon>Craniata</taxon>
        <taxon>Vertebrata</taxon>
        <taxon>Euteleostomi</taxon>
        <taxon>Mammalia</taxon>
        <taxon>Eutheria</taxon>
        <taxon>Euarchontoglires</taxon>
        <taxon>Primates</taxon>
        <taxon>Haplorrhini</taxon>
        <taxon>Platyrrhini</taxon>
        <taxon>Cebidae</taxon>
        <taxon>Callitrichinae</taxon>
        <taxon>Saguinus</taxon>
    </lineage>
</organism>